<dbReference type="OrthoDB" id="2019491at2759"/>
<reference evidence="6" key="2">
    <citation type="submission" date="2022-10" db="EMBL/GenBank/DDBJ databases">
        <authorList>
            <consortium name="ENA_rothamsted_submissions"/>
            <consortium name="culmorum"/>
            <person name="King R."/>
        </authorList>
    </citation>
    <scope>NUCLEOTIDE SEQUENCE</scope>
</reference>
<keyword evidence="3" id="KW-0648">Protein biosynthesis</keyword>
<accession>A0A9N9WUE4</accession>
<proteinExistence type="inferred from homology"/>
<keyword evidence="4" id="KW-0175">Coiled coil</keyword>
<dbReference type="GO" id="GO:0005737">
    <property type="term" value="C:cytoplasm"/>
    <property type="evidence" value="ECO:0007669"/>
    <property type="project" value="UniProtKB-ARBA"/>
</dbReference>
<dbReference type="Gene3D" id="3.30.160.20">
    <property type="match status" value="1"/>
</dbReference>
<gene>
    <name evidence="6" type="ORF">CHIRRI_LOCUS7370</name>
</gene>
<dbReference type="InterPro" id="IPR005139">
    <property type="entry name" value="PCRF"/>
</dbReference>
<dbReference type="Pfam" id="PF03462">
    <property type="entry name" value="PCRF"/>
    <property type="match status" value="1"/>
</dbReference>
<evidence type="ECO:0000259" key="5">
    <source>
        <dbReference type="PROSITE" id="PS00745"/>
    </source>
</evidence>
<comment type="similarity">
    <text evidence="1">Belongs to the prokaryotic/mitochondrial release factor family.</text>
</comment>
<dbReference type="InterPro" id="IPR000352">
    <property type="entry name" value="Pep_chain_release_fac_I"/>
</dbReference>
<dbReference type="PANTHER" id="PTHR43804:SF7">
    <property type="entry name" value="LD18447P"/>
    <property type="match status" value="1"/>
</dbReference>
<organism evidence="6 7">
    <name type="scientific">Chironomus riparius</name>
    <dbReference type="NCBI Taxonomy" id="315576"/>
    <lineage>
        <taxon>Eukaryota</taxon>
        <taxon>Metazoa</taxon>
        <taxon>Ecdysozoa</taxon>
        <taxon>Arthropoda</taxon>
        <taxon>Hexapoda</taxon>
        <taxon>Insecta</taxon>
        <taxon>Pterygota</taxon>
        <taxon>Neoptera</taxon>
        <taxon>Endopterygota</taxon>
        <taxon>Diptera</taxon>
        <taxon>Nematocera</taxon>
        <taxon>Chironomoidea</taxon>
        <taxon>Chironomidae</taxon>
        <taxon>Chironominae</taxon>
        <taxon>Chironomus</taxon>
    </lineage>
</organism>
<dbReference type="GO" id="GO:0003747">
    <property type="term" value="F:translation release factor activity"/>
    <property type="evidence" value="ECO:0007669"/>
    <property type="project" value="InterPro"/>
</dbReference>
<dbReference type="PANTHER" id="PTHR43804">
    <property type="entry name" value="LD18447P"/>
    <property type="match status" value="1"/>
</dbReference>
<keyword evidence="2" id="KW-0488">Methylation</keyword>
<dbReference type="Pfam" id="PF00472">
    <property type="entry name" value="RF-1"/>
    <property type="match status" value="1"/>
</dbReference>
<dbReference type="InterPro" id="IPR045853">
    <property type="entry name" value="Pep_chain_release_fac_I_sf"/>
</dbReference>
<dbReference type="EMBL" id="OU895878">
    <property type="protein sequence ID" value="CAG9804487.1"/>
    <property type="molecule type" value="Genomic_DNA"/>
</dbReference>
<dbReference type="Proteomes" id="UP001153620">
    <property type="component" value="Chromosome 2"/>
</dbReference>
<dbReference type="Gene3D" id="3.30.70.1660">
    <property type="match status" value="1"/>
</dbReference>
<dbReference type="InterPro" id="IPR050057">
    <property type="entry name" value="Prokaryotic/Mito_RF"/>
</dbReference>
<dbReference type="FunFam" id="3.30.160.20:FF:000004">
    <property type="entry name" value="Peptide chain release factor 1"/>
    <property type="match status" value="1"/>
</dbReference>
<sequence length="385" mass="45392">MIFKRLLKLPVIVNRLYRRNYYSDNIKKLYFDKINTYISQINKNENDDEGSKIFNNLMNDYNFVSNSIAEIEKETSPENKVDEEMMTLMNEEKIKLENEKSEIIDKIFNEIYEYEQSKDSERISGNSDCIFEISAGVGGKEAMLFADELCTMYNNYFNYKNWELDSVDTDRSDGVYLRHYKATVKGHFVWDHLRYEIGVHRVQRIPKTESKGRIHTSTVTLACIPITHRHSVEINDKDLKIDTKRASGAGGQHVNTTESAVRITHLPSSIQVECQEDRSQIKNREIAMRKLREILVDRQIKETFDKYLKTRKSQVGHANRNEKIRTYNFNQDRLTDHRLSSQNESKGTIFNLESFFQNPERLDDFIEILRRADRERELLSILEKL</sequence>
<keyword evidence="7" id="KW-1185">Reference proteome</keyword>
<evidence type="ECO:0000256" key="2">
    <source>
        <dbReference type="ARBA" id="ARBA00022481"/>
    </source>
</evidence>
<dbReference type="SMART" id="SM00937">
    <property type="entry name" value="PCRF"/>
    <property type="match status" value="1"/>
</dbReference>
<feature type="coiled-coil region" evidence="4">
    <location>
        <begin position="54"/>
        <end position="106"/>
    </location>
</feature>
<dbReference type="AlphaFoldDB" id="A0A9N9WUE4"/>
<evidence type="ECO:0000256" key="4">
    <source>
        <dbReference type="SAM" id="Coils"/>
    </source>
</evidence>
<feature type="domain" description="Prokaryotic-type class I peptide chain release factors" evidence="5">
    <location>
        <begin position="245"/>
        <end position="261"/>
    </location>
</feature>
<evidence type="ECO:0000256" key="1">
    <source>
        <dbReference type="ARBA" id="ARBA00010835"/>
    </source>
</evidence>
<dbReference type="PROSITE" id="PS00745">
    <property type="entry name" value="RF_PROK_I"/>
    <property type="match status" value="1"/>
</dbReference>
<evidence type="ECO:0000313" key="7">
    <source>
        <dbReference type="Proteomes" id="UP001153620"/>
    </source>
</evidence>
<protein>
    <recommendedName>
        <fullName evidence="5">Prokaryotic-type class I peptide chain release factors domain-containing protein</fullName>
    </recommendedName>
</protein>
<dbReference type="SUPFAM" id="SSF75620">
    <property type="entry name" value="Release factor"/>
    <property type="match status" value="1"/>
</dbReference>
<name>A0A9N9WUE4_9DIPT</name>
<evidence type="ECO:0000256" key="3">
    <source>
        <dbReference type="ARBA" id="ARBA00022917"/>
    </source>
</evidence>
<reference evidence="6" key="1">
    <citation type="submission" date="2022-01" db="EMBL/GenBank/DDBJ databases">
        <authorList>
            <person name="King R."/>
        </authorList>
    </citation>
    <scope>NUCLEOTIDE SEQUENCE</scope>
</reference>
<evidence type="ECO:0000313" key="6">
    <source>
        <dbReference type="EMBL" id="CAG9804487.1"/>
    </source>
</evidence>